<proteinExistence type="predicted"/>
<evidence type="ECO:0000256" key="1">
    <source>
        <dbReference type="SAM" id="MobiDB-lite"/>
    </source>
</evidence>
<dbReference type="AlphaFoldDB" id="A0AAD5QMB6"/>
<protein>
    <submittedName>
        <fullName evidence="2">Uncharacterized protein</fullName>
    </submittedName>
</protein>
<evidence type="ECO:0000313" key="2">
    <source>
        <dbReference type="EMBL" id="KAJ1354789.1"/>
    </source>
</evidence>
<evidence type="ECO:0000313" key="3">
    <source>
        <dbReference type="Proteomes" id="UP001196413"/>
    </source>
</evidence>
<comment type="caution">
    <text evidence="2">The sequence shown here is derived from an EMBL/GenBank/DDBJ whole genome shotgun (WGS) entry which is preliminary data.</text>
</comment>
<keyword evidence="3" id="KW-1185">Reference proteome</keyword>
<name>A0AAD5QMB6_PARTN</name>
<feature type="region of interest" description="Disordered" evidence="1">
    <location>
        <begin position="318"/>
        <end position="337"/>
    </location>
</feature>
<gene>
    <name evidence="2" type="ORF">KIN20_011826</name>
</gene>
<dbReference type="EMBL" id="JAHQIW010002218">
    <property type="protein sequence ID" value="KAJ1354789.1"/>
    <property type="molecule type" value="Genomic_DNA"/>
</dbReference>
<sequence length="337" mass="38431">MPKWMVKSHSQKLERMYCLKLLTSLQPGKSITRIQHIQMDELSFTYLFFVATPSPFAVPMKKERPRDRQKEEAEYLPVAKLRDGTHNLYWKGDQIAAIIHHAAMAPVIPSLESAENNVQIVNLRNPIMTSMMILPDFGLNTNDVRYLKMNSVIRGNGPNRLKYLDLEGRWNLSGNSVPYITSAFKHLENLNYARIPFEDITDQPLNAIGMIGWTPTSQPVKGESKTRDQNDFQVAPNFPMEKMTNESFETLKVDDLHSKHENTNEENVERALIIMISTVVITFSLVVRVTSFVLDSTVEKKTAKFRLPVSVIADDDVPESPRENMPHRSAGYGMLLL</sequence>
<reference evidence="2" key="1">
    <citation type="submission" date="2021-06" db="EMBL/GenBank/DDBJ databases">
        <title>Parelaphostrongylus tenuis whole genome reference sequence.</title>
        <authorList>
            <person name="Garwood T.J."/>
            <person name="Larsen P.A."/>
            <person name="Fountain-Jones N.M."/>
            <person name="Garbe J.R."/>
            <person name="Macchietto M.G."/>
            <person name="Kania S.A."/>
            <person name="Gerhold R.W."/>
            <person name="Richards J.E."/>
            <person name="Wolf T.M."/>
        </authorList>
    </citation>
    <scope>NUCLEOTIDE SEQUENCE</scope>
    <source>
        <strain evidence="2">MNPRO001-30</strain>
        <tissue evidence="2">Meninges</tissue>
    </source>
</reference>
<dbReference type="Proteomes" id="UP001196413">
    <property type="component" value="Unassembled WGS sequence"/>
</dbReference>
<organism evidence="2 3">
    <name type="scientific">Parelaphostrongylus tenuis</name>
    <name type="common">Meningeal worm</name>
    <dbReference type="NCBI Taxonomy" id="148309"/>
    <lineage>
        <taxon>Eukaryota</taxon>
        <taxon>Metazoa</taxon>
        <taxon>Ecdysozoa</taxon>
        <taxon>Nematoda</taxon>
        <taxon>Chromadorea</taxon>
        <taxon>Rhabditida</taxon>
        <taxon>Rhabditina</taxon>
        <taxon>Rhabditomorpha</taxon>
        <taxon>Strongyloidea</taxon>
        <taxon>Metastrongylidae</taxon>
        <taxon>Parelaphostrongylus</taxon>
    </lineage>
</organism>
<accession>A0AAD5QMB6</accession>